<dbReference type="EMBL" id="JAVIZX010000001">
    <property type="protein sequence ID" value="MDR6216295.1"/>
    <property type="molecule type" value="Genomic_DNA"/>
</dbReference>
<name>A0ABU1IGF0_9BURK</name>
<evidence type="ECO:0000313" key="2">
    <source>
        <dbReference type="EMBL" id="MDR6216295.1"/>
    </source>
</evidence>
<sequence length="239" mass="25701">MLAQAGPPWNSLRACSAPFGQPRRVSSRGMRAPTRMRPACAPLLGTGRREPERPTRAVAALGLALAALRACAIAEHTHAAPQGPSAAMARADSQRPSVCAEEHRARGGRGCRRTHPLRDLTRRGCPSEARQRAASSTAPPRDRAPQVARSAAEGRRQQGRLSFGYFSLAKQRKAPRPPGRDPAPRSNHPALFKMIATSAYQISARSQFDPKRKPQASFLLPTTPWTSTSPPSPPTSATS</sequence>
<accession>A0ABU1IGF0</accession>
<protein>
    <submittedName>
        <fullName evidence="2">Uncharacterized protein</fullName>
    </submittedName>
</protein>
<keyword evidence="3" id="KW-1185">Reference proteome</keyword>
<feature type="region of interest" description="Disordered" evidence="1">
    <location>
        <begin position="1"/>
        <end position="33"/>
    </location>
</feature>
<evidence type="ECO:0000256" key="1">
    <source>
        <dbReference type="SAM" id="MobiDB-lite"/>
    </source>
</evidence>
<comment type="caution">
    <text evidence="2">The sequence shown here is derived from an EMBL/GenBank/DDBJ whole genome shotgun (WGS) entry which is preliminary data.</text>
</comment>
<feature type="compositionally biased region" description="Pro residues" evidence="1">
    <location>
        <begin position="230"/>
        <end position="239"/>
    </location>
</feature>
<feature type="region of interest" description="Disordered" evidence="1">
    <location>
        <begin position="203"/>
        <end position="239"/>
    </location>
</feature>
<feature type="compositionally biased region" description="Basic residues" evidence="1">
    <location>
        <begin position="106"/>
        <end position="115"/>
    </location>
</feature>
<evidence type="ECO:0000313" key="3">
    <source>
        <dbReference type="Proteomes" id="UP001267710"/>
    </source>
</evidence>
<gene>
    <name evidence="2" type="ORF">QE399_003984</name>
</gene>
<feature type="region of interest" description="Disordered" evidence="1">
    <location>
        <begin position="101"/>
        <end position="191"/>
    </location>
</feature>
<proteinExistence type="predicted"/>
<reference evidence="2 3" key="1">
    <citation type="submission" date="2023-08" db="EMBL/GenBank/DDBJ databases">
        <title>Functional and genomic diversity of the sorghum phyllosphere microbiome.</title>
        <authorList>
            <person name="Shade A."/>
        </authorList>
    </citation>
    <scope>NUCLEOTIDE SEQUENCE [LARGE SCALE GENOMIC DNA]</scope>
    <source>
        <strain evidence="2 3">SORGH_AS_0335</strain>
    </source>
</reference>
<organism evidence="2 3">
    <name type="scientific">Paracidovorax wautersii</name>
    <dbReference type="NCBI Taxonomy" id="1177982"/>
    <lineage>
        <taxon>Bacteria</taxon>
        <taxon>Pseudomonadati</taxon>
        <taxon>Pseudomonadota</taxon>
        <taxon>Betaproteobacteria</taxon>
        <taxon>Burkholderiales</taxon>
        <taxon>Comamonadaceae</taxon>
        <taxon>Paracidovorax</taxon>
    </lineage>
</organism>
<dbReference type="Proteomes" id="UP001267710">
    <property type="component" value="Unassembled WGS sequence"/>
</dbReference>